<keyword evidence="2" id="KW-1133">Transmembrane helix</keyword>
<keyword evidence="2" id="KW-0812">Transmembrane</keyword>
<dbReference type="AlphaFoldDB" id="A0AAD9JDL6"/>
<dbReference type="EMBL" id="JAODUO010002647">
    <property type="protein sequence ID" value="KAK2151227.1"/>
    <property type="molecule type" value="Genomic_DNA"/>
</dbReference>
<evidence type="ECO:0000256" key="1">
    <source>
        <dbReference type="SAM" id="MobiDB-lite"/>
    </source>
</evidence>
<name>A0AAD9JDL6_RIDPI</name>
<accession>A0AAD9JDL6</accession>
<feature type="region of interest" description="Disordered" evidence="1">
    <location>
        <begin position="49"/>
        <end position="76"/>
    </location>
</feature>
<organism evidence="3 4">
    <name type="scientific">Ridgeia piscesae</name>
    <name type="common">Tubeworm</name>
    <dbReference type="NCBI Taxonomy" id="27915"/>
    <lineage>
        <taxon>Eukaryota</taxon>
        <taxon>Metazoa</taxon>
        <taxon>Spiralia</taxon>
        <taxon>Lophotrochozoa</taxon>
        <taxon>Annelida</taxon>
        <taxon>Polychaeta</taxon>
        <taxon>Sedentaria</taxon>
        <taxon>Canalipalpata</taxon>
        <taxon>Sabellida</taxon>
        <taxon>Siboglinidae</taxon>
        <taxon>Ridgeia</taxon>
    </lineage>
</organism>
<evidence type="ECO:0000313" key="4">
    <source>
        <dbReference type="Proteomes" id="UP001209878"/>
    </source>
</evidence>
<evidence type="ECO:0000256" key="2">
    <source>
        <dbReference type="SAM" id="Phobius"/>
    </source>
</evidence>
<evidence type="ECO:0000313" key="3">
    <source>
        <dbReference type="EMBL" id="KAK2151227.1"/>
    </source>
</evidence>
<comment type="caution">
    <text evidence="3">The sequence shown here is derived from an EMBL/GenBank/DDBJ whole genome shotgun (WGS) entry which is preliminary data.</text>
</comment>
<keyword evidence="2" id="KW-0472">Membrane</keyword>
<gene>
    <name evidence="3" type="ORF">NP493_2661g00003</name>
</gene>
<reference evidence="3" key="1">
    <citation type="journal article" date="2023" name="Mol. Biol. Evol.">
        <title>Third-Generation Sequencing Reveals the Adaptive Role of the Epigenome in Three Deep-Sea Polychaetes.</title>
        <authorList>
            <person name="Perez M."/>
            <person name="Aroh O."/>
            <person name="Sun Y."/>
            <person name="Lan Y."/>
            <person name="Juniper S.K."/>
            <person name="Young C.R."/>
            <person name="Angers B."/>
            <person name="Qian P.Y."/>
        </authorList>
    </citation>
    <scope>NUCLEOTIDE SEQUENCE</scope>
    <source>
        <strain evidence="3">R07B-5</strain>
    </source>
</reference>
<feature type="transmembrane region" description="Helical" evidence="2">
    <location>
        <begin position="6"/>
        <end position="33"/>
    </location>
</feature>
<protein>
    <submittedName>
        <fullName evidence="3">Uncharacterized protein</fullName>
    </submittedName>
</protein>
<sequence length="76" mass="8415">MYSSDNLVLILAGCLAGLLVIGALGGFLFWLWYCKKRFNHIAPHVSQVGEKPSFSVSDPPPAYEEHAKHNTTTTHM</sequence>
<proteinExistence type="predicted"/>
<dbReference type="Proteomes" id="UP001209878">
    <property type="component" value="Unassembled WGS sequence"/>
</dbReference>
<keyword evidence="4" id="KW-1185">Reference proteome</keyword>